<evidence type="ECO:0000256" key="2">
    <source>
        <dbReference type="HAMAP-Rule" id="MF_00973"/>
    </source>
</evidence>
<comment type="caution">
    <text evidence="3">The sequence shown here is derived from an EMBL/GenBank/DDBJ whole genome shotgun (WGS) entry which is preliminary data.</text>
</comment>
<dbReference type="Proteomes" id="UP000006755">
    <property type="component" value="Unassembled WGS sequence"/>
</dbReference>
<dbReference type="GO" id="GO:0043743">
    <property type="term" value="F:LPPG:FO 2-phospho-L-lactate transferase activity"/>
    <property type="evidence" value="ECO:0007669"/>
    <property type="project" value="InterPro"/>
</dbReference>
<keyword evidence="4" id="KW-1185">Reference proteome</keyword>
<comment type="function">
    <text evidence="2">Required for morphogenesis under gluconeogenic growth conditions.</text>
</comment>
<dbReference type="eggNOG" id="COG0391">
    <property type="taxonomic scope" value="Bacteria"/>
</dbReference>
<dbReference type="AlphaFoldDB" id="K2JSK8"/>
<dbReference type="HAMAP" id="MF_00973">
    <property type="entry name" value="Gluconeogen_factor"/>
    <property type="match status" value="1"/>
</dbReference>
<dbReference type="InterPro" id="IPR010119">
    <property type="entry name" value="Gluconeogen_factor"/>
</dbReference>
<sequence length="306" mass="33095">MSDTVYRPHLSALERVVALGGGHGLGRMLSALSFLGPRLTGIVTTTDNGGSTGRLRSSHSCIAWGDVRNCINQLVTQPSTGSRLFEYRFEGEGELNGHNLGNLILLALDDLCVRPLEAINLVRQVMRVKCELLPMTEQPADLLAVAANGETHLGEVHVDALAAMPRELTLSPMVPATREALDAVREADLLVLGPGSFLTSVLPPLLLPDLADAFRQSRALKVWVENLGTEQSPVRTLSAGGRLAWLQQRLGFRPVDWVLSPPGLDWQGLPPGVRRLEVSLASSQIFYRHNRAALANGLEKILANCG</sequence>
<reference evidence="3 4" key="1">
    <citation type="journal article" date="2012" name="J. Bacteriol.">
        <title>Genome Sequence of Gallaecimonas xiamenensis Type Strain 3-C-1.</title>
        <authorList>
            <person name="Lai Q."/>
            <person name="Wang L."/>
            <person name="Wang W."/>
            <person name="Shao Z."/>
        </authorList>
    </citation>
    <scope>NUCLEOTIDE SEQUENCE [LARGE SCALE GENOMIC DNA]</scope>
    <source>
        <strain evidence="3 4">3-C-1</strain>
    </source>
</reference>
<evidence type="ECO:0000313" key="3">
    <source>
        <dbReference type="EMBL" id="EKE77487.1"/>
    </source>
</evidence>
<keyword evidence="1 2" id="KW-0963">Cytoplasm</keyword>
<evidence type="ECO:0000313" key="4">
    <source>
        <dbReference type="Proteomes" id="UP000006755"/>
    </source>
</evidence>
<evidence type="ECO:0000256" key="1">
    <source>
        <dbReference type="ARBA" id="ARBA00022490"/>
    </source>
</evidence>
<dbReference type="CDD" id="cd07187">
    <property type="entry name" value="YvcK_like"/>
    <property type="match status" value="1"/>
</dbReference>
<dbReference type="InterPro" id="IPR002882">
    <property type="entry name" value="CofD"/>
</dbReference>
<dbReference type="Gene3D" id="3.40.50.10680">
    <property type="entry name" value="CofD-like domains"/>
    <property type="match status" value="1"/>
</dbReference>
<dbReference type="GO" id="GO:0008360">
    <property type="term" value="P:regulation of cell shape"/>
    <property type="evidence" value="ECO:0007669"/>
    <property type="project" value="UniProtKB-UniRule"/>
</dbReference>
<dbReference type="EMBL" id="AMRI01000002">
    <property type="protein sequence ID" value="EKE77487.1"/>
    <property type="molecule type" value="Genomic_DNA"/>
</dbReference>
<comment type="similarity">
    <text evidence="2">Belongs to the gluconeogenesis factor family.</text>
</comment>
<gene>
    <name evidence="3" type="ORF">B3C1_01710</name>
</gene>
<dbReference type="PANTHER" id="PTHR30135">
    <property type="entry name" value="UNCHARACTERIZED PROTEIN YVCK-RELATED"/>
    <property type="match status" value="1"/>
</dbReference>
<comment type="subcellular location">
    <subcellularLocation>
        <location evidence="2">Cytoplasm</location>
    </subcellularLocation>
</comment>
<dbReference type="InterPro" id="IPR038136">
    <property type="entry name" value="CofD-like_dom_sf"/>
</dbReference>
<proteinExistence type="inferred from homology"/>
<dbReference type="NCBIfam" id="TIGR01826">
    <property type="entry name" value="CofD_related"/>
    <property type="match status" value="1"/>
</dbReference>
<name>K2JSK8_9GAMM</name>
<dbReference type="PANTHER" id="PTHR30135:SF3">
    <property type="entry name" value="GLUCONEOGENESIS FACTOR-RELATED"/>
    <property type="match status" value="1"/>
</dbReference>
<organism evidence="3 4">
    <name type="scientific">Gallaecimonas xiamenensis 3-C-1</name>
    <dbReference type="NCBI Taxonomy" id="745411"/>
    <lineage>
        <taxon>Bacteria</taxon>
        <taxon>Pseudomonadati</taxon>
        <taxon>Pseudomonadota</taxon>
        <taxon>Gammaproteobacteria</taxon>
        <taxon>Enterobacterales</taxon>
        <taxon>Gallaecimonadaceae</taxon>
        <taxon>Gallaecimonas</taxon>
    </lineage>
</organism>
<dbReference type="STRING" id="745411.B3C1_01710"/>
<accession>K2JSK8</accession>
<dbReference type="SUPFAM" id="SSF142338">
    <property type="entry name" value="CofD-like"/>
    <property type="match status" value="1"/>
</dbReference>
<dbReference type="Pfam" id="PF01933">
    <property type="entry name" value="CofD"/>
    <property type="match status" value="1"/>
</dbReference>
<dbReference type="OrthoDB" id="9783842at2"/>
<dbReference type="PATRIC" id="fig|745411.4.peg.332"/>
<dbReference type="GO" id="GO:0005737">
    <property type="term" value="C:cytoplasm"/>
    <property type="evidence" value="ECO:0007669"/>
    <property type="project" value="UniProtKB-SubCell"/>
</dbReference>
<dbReference type="RefSeq" id="WP_008482485.1">
    <property type="nucleotide sequence ID" value="NZ_AMRI01000002.1"/>
</dbReference>
<protein>
    <recommendedName>
        <fullName evidence="2">Putative gluconeogenesis factor</fullName>
    </recommendedName>
</protein>